<evidence type="ECO:0000256" key="1">
    <source>
        <dbReference type="ARBA" id="ARBA00022729"/>
    </source>
</evidence>
<evidence type="ECO:0000313" key="4">
    <source>
        <dbReference type="Proteomes" id="UP000698752"/>
    </source>
</evidence>
<gene>
    <name evidence="3" type="ORF">GXW78_10395</name>
</gene>
<comment type="caution">
    <text evidence="3">The sequence shown here is derived from an EMBL/GenBank/DDBJ whole genome shotgun (WGS) entry which is preliminary data.</text>
</comment>
<dbReference type="PANTHER" id="PTHR30222">
    <property type="entry name" value="SPERMIDINE/PUTRESCINE-BINDING PERIPLASMIC PROTEIN"/>
    <property type="match status" value="1"/>
</dbReference>
<protein>
    <submittedName>
        <fullName evidence="3">ABC transporter substrate-binding protein</fullName>
    </submittedName>
</protein>
<keyword evidence="4" id="KW-1185">Reference proteome</keyword>
<dbReference type="Pfam" id="PF13416">
    <property type="entry name" value="SBP_bac_8"/>
    <property type="match status" value="1"/>
</dbReference>
<proteinExistence type="predicted"/>
<evidence type="ECO:0000256" key="2">
    <source>
        <dbReference type="SAM" id="SignalP"/>
    </source>
</evidence>
<keyword evidence="1 2" id="KW-0732">Signal</keyword>
<name>A0ABS5EGE8_9PROT</name>
<feature type="chain" id="PRO_5045049400" evidence="2">
    <location>
        <begin position="27"/>
        <end position="349"/>
    </location>
</feature>
<organism evidence="3 4">
    <name type="scientific">Neoroseomonas terrae</name>
    <dbReference type="NCBI Taxonomy" id="424799"/>
    <lineage>
        <taxon>Bacteria</taxon>
        <taxon>Pseudomonadati</taxon>
        <taxon>Pseudomonadota</taxon>
        <taxon>Alphaproteobacteria</taxon>
        <taxon>Acetobacterales</taxon>
        <taxon>Acetobacteraceae</taxon>
        <taxon>Neoroseomonas</taxon>
    </lineage>
</organism>
<dbReference type="CDD" id="cd13589">
    <property type="entry name" value="PBP2_polyamine_RpCGA009"/>
    <property type="match status" value="1"/>
</dbReference>
<sequence>MIWSLAKRALTVLALGALLAPGDAAARDLTVVGWGGSSQAAQRRVYYEPFTAQTRVPIQEDSWSGGLGVLRTRVQAGNVTWDVVQVEADELQIGCDEGLYERIDWAAMGGRDSFMREAVSDCGVGAVAWSVGLAYDGARLREGPTSWADFWNLQRFPGQRTLRRGPKYTLEIALMSDGVPASEVYNLLRTPAGVDRAFRRLDQIKPNIVWWTAGAQPGQLLASGEVVMAAAYTSRMFAARRDDNRDLRVVWNGSIFAVDHWVVLRGSSNRDNAMRFIQFATRPENQSRFPALSFQGVTNLQAALPSDAGVAASLPTQPDNLRVAMPLDVEFWVDNIEELTQRFNAWAAR</sequence>
<dbReference type="EMBL" id="JAAEDI010000010">
    <property type="protein sequence ID" value="MBR0650072.1"/>
    <property type="molecule type" value="Genomic_DNA"/>
</dbReference>
<dbReference type="Gene3D" id="3.40.190.10">
    <property type="entry name" value="Periplasmic binding protein-like II"/>
    <property type="match status" value="2"/>
</dbReference>
<evidence type="ECO:0000313" key="3">
    <source>
        <dbReference type="EMBL" id="MBR0650072.1"/>
    </source>
</evidence>
<dbReference type="PANTHER" id="PTHR30222:SF2">
    <property type="entry name" value="ABC TRANSPORTER SUBSTRATE-BINDING PROTEIN"/>
    <property type="match status" value="1"/>
</dbReference>
<reference evidence="4" key="1">
    <citation type="journal article" date="2021" name="Syst. Appl. Microbiol.">
        <title>Roseomonas hellenica sp. nov., isolated from roots of wild-growing Alkanna tinctoria.</title>
        <authorList>
            <person name="Rat A."/>
            <person name="Naranjo H.D."/>
            <person name="Lebbe L."/>
            <person name="Cnockaert M."/>
            <person name="Krigas N."/>
            <person name="Grigoriadou K."/>
            <person name="Maloupa E."/>
            <person name="Willems A."/>
        </authorList>
    </citation>
    <scope>NUCLEOTIDE SEQUENCE [LARGE SCALE GENOMIC DNA]</scope>
    <source>
        <strain evidence="4">LMG 31159</strain>
    </source>
</reference>
<dbReference type="InterPro" id="IPR006059">
    <property type="entry name" value="SBP"/>
</dbReference>
<dbReference type="Proteomes" id="UP000698752">
    <property type="component" value="Unassembled WGS sequence"/>
</dbReference>
<accession>A0ABS5EGE8</accession>
<dbReference type="RefSeq" id="WP_211868521.1">
    <property type="nucleotide sequence ID" value="NZ_JAAEDI010000010.1"/>
</dbReference>
<dbReference type="SUPFAM" id="SSF53850">
    <property type="entry name" value="Periplasmic binding protein-like II"/>
    <property type="match status" value="1"/>
</dbReference>
<feature type="signal peptide" evidence="2">
    <location>
        <begin position="1"/>
        <end position="26"/>
    </location>
</feature>